<evidence type="ECO:0000313" key="3">
    <source>
        <dbReference type="Proteomes" id="UP001604277"/>
    </source>
</evidence>
<evidence type="ECO:0000259" key="1">
    <source>
        <dbReference type="Pfam" id="PF01918"/>
    </source>
</evidence>
<dbReference type="Pfam" id="PF01918">
    <property type="entry name" value="Alba"/>
    <property type="match status" value="1"/>
</dbReference>
<dbReference type="Proteomes" id="UP001604277">
    <property type="component" value="Unassembled WGS sequence"/>
</dbReference>
<dbReference type="InterPro" id="IPR036882">
    <property type="entry name" value="Alba-like_dom_sf"/>
</dbReference>
<reference evidence="3" key="1">
    <citation type="submission" date="2024-07" db="EMBL/GenBank/DDBJ databases">
        <title>Two chromosome-level genome assemblies of Korean endemic species Abeliophyllum distichum and Forsythia ovata (Oleaceae).</title>
        <authorList>
            <person name="Jang H."/>
        </authorList>
    </citation>
    <scope>NUCLEOTIDE SEQUENCE [LARGE SCALE GENOMIC DNA]</scope>
</reference>
<comment type="caution">
    <text evidence="2">The sequence shown here is derived from an EMBL/GenBank/DDBJ whole genome shotgun (WGS) entry which is preliminary data.</text>
</comment>
<dbReference type="SUPFAM" id="SSF82704">
    <property type="entry name" value="AlbA-like"/>
    <property type="match status" value="1"/>
</dbReference>
<evidence type="ECO:0000313" key="2">
    <source>
        <dbReference type="EMBL" id="KAL2488134.1"/>
    </source>
</evidence>
<dbReference type="AlphaFoldDB" id="A0ABD1RI76"/>
<protein>
    <recommendedName>
        <fullName evidence="1">DNA/RNA-binding protein Alba-like domain-containing protein</fullName>
    </recommendedName>
</protein>
<feature type="domain" description="DNA/RNA-binding protein Alba-like" evidence="1">
    <location>
        <begin position="153"/>
        <end position="177"/>
    </location>
</feature>
<dbReference type="Gene3D" id="3.30.110.20">
    <property type="entry name" value="Alba-like domain"/>
    <property type="match status" value="1"/>
</dbReference>
<keyword evidence="3" id="KW-1185">Reference proteome</keyword>
<sequence length="180" mass="20074">MPICAIPDGTWVRRIGETNVRPLAVLRLSALLSAALNLIVQGNKSNLEPNDLTYLANDKSNVHINLDKMTIHQALQLGEDPHSSSRNSIQRYRVFQEAISIPWRSLPRGLSKLYLVMRGEALLDENTWNGVCIPKSVHQSFKTSNLQKEILVKEIVLKAMGQTISKTVAIAEIIKLKVAL</sequence>
<organism evidence="2 3">
    <name type="scientific">Forsythia ovata</name>
    <dbReference type="NCBI Taxonomy" id="205694"/>
    <lineage>
        <taxon>Eukaryota</taxon>
        <taxon>Viridiplantae</taxon>
        <taxon>Streptophyta</taxon>
        <taxon>Embryophyta</taxon>
        <taxon>Tracheophyta</taxon>
        <taxon>Spermatophyta</taxon>
        <taxon>Magnoliopsida</taxon>
        <taxon>eudicotyledons</taxon>
        <taxon>Gunneridae</taxon>
        <taxon>Pentapetalae</taxon>
        <taxon>asterids</taxon>
        <taxon>lamiids</taxon>
        <taxon>Lamiales</taxon>
        <taxon>Oleaceae</taxon>
        <taxon>Forsythieae</taxon>
        <taxon>Forsythia</taxon>
    </lineage>
</organism>
<dbReference type="InterPro" id="IPR002775">
    <property type="entry name" value="DNA/RNA-bd_Alba-like"/>
</dbReference>
<gene>
    <name evidence="2" type="ORF">Fot_41426</name>
</gene>
<accession>A0ABD1RI76</accession>
<dbReference type="EMBL" id="JBFOLJ010000012">
    <property type="protein sequence ID" value="KAL2488134.1"/>
    <property type="molecule type" value="Genomic_DNA"/>
</dbReference>
<name>A0ABD1RI76_9LAMI</name>
<proteinExistence type="predicted"/>